<dbReference type="Proteomes" id="UP000777438">
    <property type="component" value="Unassembled WGS sequence"/>
</dbReference>
<evidence type="ECO:0000313" key="1">
    <source>
        <dbReference type="EMBL" id="KAH6885399.1"/>
    </source>
</evidence>
<proteinExistence type="predicted"/>
<evidence type="ECO:0000313" key="2">
    <source>
        <dbReference type="Proteomes" id="UP000777438"/>
    </source>
</evidence>
<comment type="caution">
    <text evidence="1">The sequence shown here is derived from an EMBL/GenBank/DDBJ whole genome shotgun (WGS) entry which is preliminary data.</text>
</comment>
<keyword evidence="2" id="KW-1185">Reference proteome</keyword>
<name>A0A9P8VZE7_9HYPO</name>
<accession>A0A9P8VZE7</accession>
<dbReference type="AlphaFoldDB" id="A0A9P8VZE7"/>
<reference evidence="1 2" key="1">
    <citation type="journal article" date="2021" name="Nat. Commun.">
        <title>Genetic determinants of endophytism in the Arabidopsis root mycobiome.</title>
        <authorList>
            <person name="Mesny F."/>
            <person name="Miyauchi S."/>
            <person name="Thiergart T."/>
            <person name="Pickel B."/>
            <person name="Atanasova L."/>
            <person name="Karlsson M."/>
            <person name="Huettel B."/>
            <person name="Barry K.W."/>
            <person name="Haridas S."/>
            <person name="Chen C."/>
            <person name="Bauer D."/>
            <person name="Andreopoulos W."/>
            <person name="Pangilinan J."/>
            <person name="LaButti K."/>
            <person name="Riley R."/>
            <person name="Lipzen A."/>
            <person name="Clum A."/>
            <person name="Drula E."/>
            <person name="Henrissat B."/>
            <person name="Kohler A."/>
            <person name="Grigoriev I.V."/>
            <person name="Martin F.M."/>
            <person name="Hacquard S."/>
        </authorList>
    </citation>
    <scope>NUCLEOTIDE SEQUENCE [LARGE SCALE GENOMIC DNA]</scope>
    <source>
        <strain evidence="1 2">MPI-CAGE-CH-0241</strain>
    </source>
</reference>
<gene>
    <name evidence="1" type="ORF">B0T10DRAFT_577079</name>
</gene>
<protein>
    <submittedName>
        <fullName evidence="1">Uncharacterized protein</fullName>
    </submittedName>
</protein>
<dbReference type="EMBL" id="JAGPYM010000018">
    <property type="protein sequence ID" value="KAH6885399.1"/>
    <property type="molecule type" value="Genomic_DNA"/>
</dbReference>
<organism evidence="1 2">
    <name type="scientific">Thelonectria olida</name>
    <dbReference type="NCBI Taxonomy" id="1576542"/>
    <lineage>
        <taxon>Eukaryota</taxon>
        <taxon>Fungi</taxon>
        <taxon>Dikarya</taxon>
        <taxon>Ascomycota</taxon>
        <taxon>Pezizomycotina</taxon>
        <taxon>Sordariomycetes</taxon>
        <taxon>Hypocreomycetidae</taxon>
        <taxon>Hypocreales</taxon>
        <taxon>Nectriaceae</taxon>
        <taxon>Thelonectria</taxon>
    </lineage>
</organism>
<dbReference type="OrthoDB" id="5346581at2759"/>
<sequence length="320" mass="35669">MVNAALPWRVSSISSPMLLADTPRDTPRDTSETDQAGWDIPEASYLTSVEAHGFSGKETRRDCHSMFLFGLSLDTRCLVGMFPSLSTRVSKASSICNHVWRIALIIGNTIRVSSFLSTAEVSQSGPTTFHQQGRMLFVLSEDSASLELPDEEHRQLLEQAVKNILYIDVTEFTYAQILDGLPTEKSVRDSFSWPKDHPALTASHEELCPGFIDKARKFRAELHSSQLRFQSQPLLAFQDESVDSRAFHSGAVRLSGQFPFGEIRPEGRMSSSHTRDAIKPSPVASLSCLRVLPHLSQQVRKENLTNATSAWLRAKCHRLA</sequence>